<evidence type="ECO:0000313" key="4">
    <source>
        <dbReference type="EMBL" id="QJF51037.1"/>
    </source>
</evidence>
<keyword evidence="5" id="KW-1185">Reference proteome</keyword>
<dbReference type="Pfam" id="PF04820">
    <property type="entry name" value="Trp_halogenase"/>
    <property type="match status" value="1"/>
</dbReference>
<dbReference type="InterPro" id="IPR006905">
    <property type="entry name" value="Flavin_halogenase"/>
</dbReference>
<evidence type="ECO:0000256" key="2">
    <source>
        <dbReference type="ARBA" id="ARBA00023033"/>
    </source>
</evidence>
<protein>
    <submittedName>
        <fullName evidence="4">NAD(P)/FAD-dependent oxidoreductase</fullName>
    </submittedName>
</protein>
<dbReference type="KEGG" id="rpon:G3256_07635"/>
<feature type="domain" description="Pyridine nucleotide-disulphide oxidoreductase N-terminal" evidence="3">
    <location>
        <begin position="3"/>
        <end position="45"/>
    </location>
</feature>
<reference evidence="4 5" key="1">
    <citation type="submission" date="2020-02" db="EMBL/GenBank/DDBJ databases">
        <title>Genome sequence of Roseobacter ponti.</title>
        <authorList>
            <person name="Hollensteiner J."/>
            <person name="Schneider D."/>
            <person name="Poehlein A."/>
            <person name="Daniel R."/>
        </authorList>
    </citation>
    <scope>NUCLEOTIDE SEQUENCE [LARGE SCALE GENOMIC DNA]</scope>
    <source>
        <strain evidence="4 5">DSM 106830</strain>
    </source>
</reference>
<dbReference type="RefSeq" id="WP_169640253.1">
    <property type="nucleotide sequence ID" value="NZ_CP048788.1"/>
</dbReference>
<evidence type="ECO:0000256" key="1">
    <source>
        <dbReference type="ARBA" id="ARBA00023002"/>
    </source>
</evidence>
<evidence type="ECO:0000259" key="3">
    <source>
        <dbReference type="Pfam" id="PF00070"/>
    </source>
</evidence>
<organism evidence="4 5">
    <name type="scientific">Roseobacter ponti</name>
    <dbReference type="NCBI Taxonomy" id="1891787"/>
    <lineage>
        <taxon>Bacteria</taxon>
        <taxon>Pseudomonadati</taxon>
        <taxon>Pseudomonadota</taxon>
        <taxon>Alphaproteobacteria</taxon>
        <taxon>Rhodobacterales</taxon>
        <taxon>Roseobacteraceae</taxon>
        <taxon>Roseobacter</taxon>
    </lineage>
</organism>
<dbReference type="PANTHER" id="PTHR43747">
    <property type="entry name" value="FAD-BINDING PROTEIN"/>
    <property type="match status" value="1"/>
</dbReference>
<accession>A0A858SST1</accession>
<dbReference type="EMBL" id="CP048788">
    <property type="protein sequence ID" value="QJF51037.1"/>
    <property type="molecule type" value="Genomic_DNA"/>
</dbReference>
<dbReference type="Gene3D" id="3.50.50.60">
    <property type="entry name" value="FAD/NAD(P)-binding domain"/>
    <property type="match status" value="1"/>
</dbReference>
<keyword evidence="1" id="KW-0560">Oxidoreductase</keyword>
<dbReference type="InterPro" id="IPR050816">
    <property type="entry name" value="Flavin-dep_Halogenase_NPB"/>
</dbReference>
<gene>
    <name evidence="4" type="ORF">G3256_07635</name>
</gene>
<dbReference type="InterPro" id="IPR039648">
    <property type="entry name" value="DHPH_N"/>
</dbReference>
<dbReference type="InterPro" id="IPR036188">
    <property type="entry name" value="FAD/NAD-bd_sf"/>
</dbReference>
<dbReference type="Gene3D" id="3.30.9.100">
    <property type="match status" value="1"/>
</dbReference>
<dbReference type="Pfam" id="PF00070">
    <property type="entry name" value="Pyr_redox"/>
    <property type="match status" value="1"/>
</dbReference>
<sequence length="460" mass="48893">MARVVVIGGGPAGSVFAARMAGLGHRVHLIEMADFPRARLGESLSPGVPDLLQVAGAGHVPQASGANPVSSVLIDWDGPATLRDMRGAGGLTVDRCAFDAELLRHACGSGVELLQPARLISAGRNRGHWQLEIAGPEGDVTLTADFLAIATGRSGGRAAKRRYSHNKTIALYGYWELPGAGPGPQLRAGPGGWFWGVPLPCGLYNTLIFADPSELRRRPGRDTADRLRQLLSGYGQDDTLQGARLRGRPGATDATPYLDTEVIGPCMIRLGDAALAIDPVSSSGVQKSVQGALAGAICANTLLRRPQDAALAMAFYRDTLSRTSQRHEEWAAGYYHSVAERFPGPFWTPRAGTPVAEPPPAAGVRELSTGTLRLAPELDVTDRPTLDTEYVVSRPTVTHPAFDGPVTYLSGVELAPLIRRFPGNKNGLQIADDWSDMVPVRTGMAILAWLLNHGGAEHVP</sequence>
<name>A0A858SST1_9RHOB</name>
<evidence type="ECO:0000313" key="5">
    <source>
        <dbReference type="Proteomes" id="UP000503308"/>
    </source>
</evidence>
<dbReference type="SUPFAM" id="SSF51905">
    <property type="entry name" value="FAD/NAD(P)-binding domain"/>
    <property type="match status" value="1"/>
</dbReference>
<proteinExistence type="predicted"/>
<dbReference type="GO" id="GO:0004497">
    <property type="term" value="F:monooxygenase activity"/>
    <property type="evidence" value="ECO:0007669"/>
    <property type="project" value="UniProtKB-KW"/>
</dbReference>
<dbReference type="Proteomes" id="UP000503308">
    <property type="component" value="Chromosome"/>
</dbReference>
<keyword evidence="2" id="KW-0503">Monooxygenase</keyword>
<dbReference type="AlphaFoldDB" id="A0A858SST1"/>
<dbReference type="PANTHER" id="PTHR43747:SF5">
    <property type="entry name" value="FAD-BINDING DOMAIN-CONTAINING PROTEIN"/>
    <property type="match status" value="1"/>
</dbReference>